<proteinExistence type="predicted"/>
<keyword evidence="2" id="KW-0378">Hydrolase</keyword>
<dbReference type="SUPFAM" id="SSF49899">
    <property type="entry name" value="Concanavalin A-like lectins/glucanases"/>
    <property type="match status" value="1"/>
</dbReference>
<name>A0A485D3K1_KLUCR</name>
<dbReference type="Proteomes" id="UP000401081">
    <property type="component" value="Unassembled WGS sequence"/>
</dbReference>
<keyword evidence="2" id="KW-0326">Glycosidase</keyword>
<evidence type="ECO:0000313" key="3">
    <source>
        <dbReference type="Proteomes" id="UP000401081"/>
    </source>
</evidence>
<accession>A0A485D3K1</accession>
<protein>
    <submittedName>
        <fullName evidence="2">Sucrose-6-phosphate hydrolase</fullName>
        <ecNumber evidence="2">3.2.1.26</ecNumber>
    </submittedName>
</protein>
<dbReference type="EMBL" id="CAADJD010000035">
    <property type="protein sequence ID" value="VFS91686.1"/>
    <property type="molecule type" value="Genomic_DNA"/>
</dbReference>
<reference evidence="2 3" key="1">
    <citation type="submission" date="2019-03" db="EMBL/GenBank/DDBJ databases">
        <authorList>
            <consortium name="Pathogen Informatics"/>
        </authorList>
    </citation>
    <scope>NUCLEOTIDE SEQUENCE [LARGE SCALE GENOMIC DNA]</scope>
    <source>
        <strain evidence="2 3">NCTC12993</strain>
    </source>
</reference>
<evidence type="ECO:0000313" key="2">
    <source>
        <dbReference type="EMBL" id="VFS91686.1"/>
    </source>
</evidence>
<dbReference type="AlphaFoldDB" id="A0A485D3K1"/>
<sequence length="82" mass="9052">MPAGSAWPDPVWPATRSIIVTGAETFRSLHIFIDQSSVEIFINGGEGVMSCRYFPACSGQLMFSGITPDAFCYWPLRTCMVE</sequence>
<gene>
    <name evidence="2" type="primary">scrB_1</name>
    <name evidence="2" type="ORF">NCTC12993_07666</name>
</gene>
<evidence type="ECO:0000259" key="1">
    <source>
        <dbReference type="Pfam" id="PF08244"/>
    </source>
</evidence>
<dbReference type="Pfam" id="PF08244">
    <property type="entry name" value="Glyco_hydro_32C"/>
    <property type="match status" value="1"/>
</dbReference>
<keyword evidence="3" id="KW-1185">Reference proteome</keyword>
<dbReference type="EC" id="3.2.1.26" evidence="2"/>
<dbReference type="GO" id="GO:0004564">
    <property type="term" value="F:beta-fructofuranosidase activity"/>
    <property type="evidence" value="ECO:0007669"/>
    <property type="project" value="UniProtKB-EC"/>
</dbReference>
<feature type="domain" description="Glycosyl hydrolase family 32 C-terminal" evidence="1">
    <location>
        <begin position="28"/>
        <end position="56"/>
    </location>
</feature>
<dbReference type="Gene3D" id="2.60.120.560">
    <property type="entry name" value="Exo-inulinase, domain 1"/>
    <property type="match status" value="1"/>
</dbReference>
<organism evidence="2 3">
    <name type="scientific">Kluyvera cryocrescens</name>
    <name type="common">Kluyvera citrophila</name>
    <dbReference type="NCBI Taxonomy" id="580"/>
    <lineage>
        <taxon>Bacteria</taxon>
        <taxon>Pseudomonadati</taxon>
        <taxon>Pseudomonadota</taxon>
        <taxon>Gammaproteobacteria</taxon>
        <taxon>Enterobacterales</taxon>
        <taxon>Enterobacteriaceae</taxon>
        <taxon>Kluyvera</taxon>
    </lineage>
</organism>
<dbReference type="InterPro" id="IPR013189">
    <property type="entry name" value="Glyco_hydro_32_C"/>
</dbReference>
<dbReference type="InterPro" id="IPR013320">
    <property type="entry name" value="ConA-like_dom_sf"/>
</dbReference>